<proteinExistence type="predicted"/>
<gene>
    <name evidence="2" type="ORF">ENW55_03415</name>
</gene>
<dbReference type="PANTHER" id="PTHR24074">
    <property type="entry name" value="CO-CHAPERONE PROTEIN DJLA"/>
    <property type="match status" value="1"/>
</dbReference>
<dbReference type="PROSITE" id="PS50076">
    <property type="entry name" value="DNAJ_2"/>
    <property type="match status" value="1"/>
</dbReference>
<dbReference type="Gene3D" id="1.10.287.110">
    <property type="entry name" value="DnaJ domain"/>
    <property type="match status" value="1"/>
</dbReference>
<dbReference type="InterPro" id="IPR011990">
    <property type="entry name" value="TPR-like_helical_dom_sf"/>
</dbReference>
<dbReference type="CDD" id="cd06257">
    <property type="entry name" value="DnaJ"/>
    <property type="match status" value="1"/>
</dbReference>
<accession>A0A832MM48</accession>
<dbReference type="Pfam" id="PF00226">
    <property type="entry name" value="DnaJ"/>
    <property type="match status" value="1"/>
</dbReference>
<organism evidence="2">
    <name type="scientific">Pseudothermotoga hypogea</name>
    <dbReference type="NCBI Taxonomy" id="57487"/>
    <lineage>
        <taxon>Bacteria</taxon>
        <taxon>Thermotogati</taxon>
        <taxon>Thermotogota</taxon>
        <taxon>Thermotogae</taxon>
        <taxon>Thermotogales</taxon>
        <taxon>Thermotogaceae</taxon>
        <taxon>Pseudothermotoga</taxon>
    </lineage>
</organism>
<dbReference type="InterPro" id="IPR050817">
    <property type="entry name" value="DjlA_DnaK_co-chaperone"/>
</dbReference>
<dbReference type="InterPro" id="IPR001623">
    <property type="entry name" value="DnaJ_domain"/>
</dbReference>
<name>A0A832MM48_9THEM</name>
<sequence length="257" mass="29565">MEKLKDYYAVLGVKRNASQEEIKNAYKELVKKYHPDKFVGPAKELAEEKLKEINQAYEVLSDPIKRKEYDLSLKQPTSSTEFSVFLAELSVNVENQNWTRVNQLCEEAKKSYPRSKEVYFFNAIAYYQMGHMSGFLNEVAAIESLKLELNDQEMETIANLLFEGKIFDKAAIYYRRLIQRVGKVPNYLAAYAISLEMSGKDASRVWEELERIDPSNQFLLERKKHWLIGKTYVKKEEVIAGAGAAACGILSCIFHCC</sequence>
<dbReference type="SUPFAM" id="SSF48452">
    <property type="entry name" value="TPR-like"/>
    <property type="match status" value="1"/>
</dbReference>
<dbReference type="AlphaFoldDB" id="A0A832MM48"/>
<dbReference type="PRINTS" id="PR00625">
    <property type="entry name" value="JDOMAIN"/>
</dbReference>
<dbReference type="InterPro" id="IPR036869">
    <property type="entry name" value="J_dom_sf"/>
</dbReference>
<feature type="domain" description="J" evidence="1">
    <location>
        <begin position="6"/>
        <end position="73"/>
    </location>
</feature>
<dbReference type="EMBL" id="DTKQ01000026">
    <property type="protein sequence ID" value="HGZ79014.1"/>
    <property type="molecule type" value="Genomic_DNA"/>
</dbReference>
<comment type="caution">
    <text evidence="2">The sequence shown here is derived from an EMBL/GenBank/DDBJ whole genome shotgun (WGS) entry which is preliminary data.</text>
</comment>
<protein>
    <submittedName>
        <fullName evidence="2">J domain-containing protein</fullName>
    </submittedName>
</protein>
<dbReference type="SMART" id="SM00271">
    <property type="entry name" value="DnaJ"/>
    <property type="match status" value="1"/>
</dbReference>
<dbReference type="SUPFAM" id="SSF46565">
    <property type="entry name" value="Chaperone J-domain"/>
    <property type="match status" value="1"/>
</dbReference>
<reference evidence="2" key="1">
    <citation type="journal article" date="2020" name="mSystems">
        <title>Genome- and Community-Level Interaction Insights into Carbon Utilization and Element Cycling Functions of Hydrothermarchaeota in Hydrothermal Sediment.</title>
        <authorList>
            <person name="Zhou Z."/>
            <person name="Liu Y."/>
            <person name="Xu W."/>
            <person name="Pan J."/>
            <person name="Luo Z.H."/>
            <person name="Li M."/>
        </authorList>
    </citation>
    <scope>NUCLEOTIDE SEQUENCE [LARGE SCALE GENOMIC DNA]</scope>
    <source>
        <strain evidence="2">SpSt-86</strain>
    </source>
</reference>
<evidence type="ECO:0000259" key="1">
    <source>
        <dbReference type="PROSITE" id="PS50076"/>
    </source>
</evidence>
<evidence type="ECO:0000313" key="2">
    <source>
        <dbReference type="EMBL" id="HGZ79014.1"/>
    </source>
</evidence>
<dbReference type="Gene3D" id="1.25.40.10">
    <property type="entry name" value="Tetratricopeptide repeat domain"/>
    <property type="match status" value="1"/>
</dbReference>